<dbReference type="InterPro" id="IPR006367">
    <property type="entry name" value="Sirohaem_synthase_N"/>
</dbReference>
<dbReference type="Gene3D" id="3.40.50.720">
    <property type="entry name" value="NAD(P)-binding Rossmann-like Domain"/>
    <property type="match status" value="1"/>
</dbReference>
<evidence type="ECO:0000313" key="7">
    <source>
        <dbReference type="EMBL" id="MFC4736608.1"/>
    </source>
</evidence>
<dbReference type="InterPro" id="IPR036291">
    <property type="entry name" value="NAD(P)-bd_dom_sf"/>
</dbReference>
<evidence type="ECO:0000256" key="6">
    <source>
        <dbReference type="ARBA" id="ARBA00047561"/>
    </source>
</evidence>
<organism evidence="7 8">
    <name type="scientific">Bacillus daqingensis</name>
    <dbReference type="NCBI Taxonomy" id="872396"/>
    <lineage>
        <taxon>Bacteria</taxon>
        <taxon>Bacillati</taxon>
        <taxon>Bacillota</taxon>
        <taxon>Bacilli</taxon>
        <taxon>Bacillales</taxon>
        <taxon>Bacillaceae</taxon>
        <taxon>Bacillus</taxon>
    </lineage>
</organism>
<dbReference type="InterPro" id="IPR042518">
    <property type="entry name" value="SirC_C"/>
</dbReference>
<comment type="catalytic activity">
    <reaction evidence="6">
        <text>precorrin-2 + NAD(+) = sirohydrochlorin + NADH + 2 H(+)</text>
        <dbReference type="Rhea" id="RHEA:15613"/>
        <dbReference type="ChEBI" id="CHEBI:15378"/>
        <dbReference type="ChEBI" id="CHEBI:57540"/>
        <dbReference type="ChEBI" id="CHEBI:57945"/>
        <dbReference type="ChEBI" id="CHEBI:58351"/>
        <dbReference type="ChEBI" id="CHEBI:58827"/>
        <dbReference type="EC" id="1.3.1.76"/>
    </reaction>
</comment>
<comment type="caution">
    <text evidence="7">The sequence shown here is derived from an EMBL/GenBank/DDBJ whole genome shotgun (WGS) entry which is preliminary data.</text>
</comment>
<dbReference type="EC" id="1.3.1.76" evidence="2"/>
<keyword evidence="8" id="KW-1185">Reference proteome</keyword>
<dbReference type="Gene3D" id="1.10.8.610">
    <property type="entry name" value="SirC, precorrin-2 dehydrogenase, C-terminal helical domain-like"/>
    <property type="match status" value="1"/>
</dbReference>
<protein>
    <recommendedName>
        <fullName evidence="2">precorrin-2 dehydrogenase</fullName>
        <ecNumber evidence="2">1.3.1.76</ecNumber>
    </recommendedName>
</protein>
<dbReference type="NCBIfam" id="TIGR01470">
    <property type="entry name" value="cysG_Nterm"/>
    <property type="match status" value="1"/>
</dbReference>
<evidence type="ECO:0000256" key="5">
    <source>
        <dbReference type="ARBA" id="ARBA00023244"/>
    </source>
</evidence>
<dbReference type="SUPFAM" id="SSF51735">
    <property type="entry name" value="NAD(P)-binding Rossmann-fold domains"/>
    <property type="match status" value="1"/>
</dbReference>
<evidence type="ECO:0000256" key="1">
    <source>
        <dbReference type="ARBA" id="ARBA00005010"/>
    </source>
</evidence>
<gene>
    <name evidence="7" type="ORF">ACFO4L_08450</name>
</gene>
<dbReference type="Pfam" id="PF13241">
    <property type="entry name" value="NAD_binding_7"/>
    <property type="match status" value="1"/>
</dbReference>
<proteinExistence type="predicted"/>
<evidence type="ECO:0000256" key="4">
    <source>
        <dbReference type="ARBA" id="ARBA00023027"/>
    </source>
</evidence>
<dbReference type="Proteomes" id="UP001595896">
    <property type="component" value="Unassembled WGS sequence"/>
</dbReference>
<comment type="pathway">
    <text evidence="1">Porphyrin-containing compound metabolism; siroheme biosynthesis; sirohydrochlorin from precorrin-2: step 1/1.</text>
</comment>
<dbReference type="PANTHER" id="PTHR35330:SF1">
    <property type="entry name" value="SIROHEME BIOSYNTHESIS PROTEIN MET8"/>
    <property type="match status" value="1"/>
</dbReference>
<sequence length="198" mass="21398">MEPVGLNLTNKHVVIIGGGNVAFRRAKRVFSAGASITIVSPECADDMTRWISEHSIQWERRKAVPSDTNTFLLILAAGEDVHEAIYSWEPGACLINDAADSSKGSIVFPAVVQRGQIKASVHSGGAGPLFAKSLCSKIEPLVAEEAAYVSFLTAARELVTASSLSAEKKKAELESLLHPRFRSAELQQHKLAQLRTFS</sequence>
<evidence type="ECO:0000256" key="3">
    <source>
        <dbReference type="ARBA" id="ARBA00023002"/>
    </source>
</evidence>
<keyword evidence="3" id="KW-0560">Oxidoreductase</keyword>
<dbReference type="EMBL" id="JBHSGK010000007">
    <property type="protein sequence ID" value="MFC4736608.1"/>
    <property type="molecule type" value="Genomic_DNA"/>
</dbReference>
<dbReference type="Pfam" id="PF22440">
    <property type="entry name" value="SirC_C"/>
    <property type="match status" value="1"/>
</dbReference>
<keyword evidence="4" id="KW-0520">NAD</keyword>
<dbReference type="PANTHER" id="PTHR35330">
    <property type="entry name" value="SIROHEME BIOSYNTHESIS PROTEIN MET8"/>
    <property type="match status" value="1"/>
</dbReference>
<dbReference type="RefSeq" id="WP_377909245.1">
    <property type="nucleotide sequence ID" value="NZ_JBHSGK010000007.1"/>
</dbReference>
<evidence type="ECO:0000256" key="2">
    <source>
        <dbReference type="ARBA" id="ARBA00012400"/>
    </source>
</evidence>
<reference evidence="8" key="1">
    <citation type="journal article" date="2019" name="Int. J. Syst. Evol. Microbiol.">
        <title>The Global Catalogue of Microorganisms (GCM) 10K type strain sequencing project: providing services to taxonomists for standard genome sequencing and annotation.</title>
        <authorList>
            <consortium name="The Broad Institute Genomics Platform"/>
            <consortium name="The Broad Institute Genome Sequencing Center for Infectious Disease"/>
            <person name="Wu L."/>
            <person name="Ma J."/>
        </authorList>
    </citation>
    <scope>NUCLEOTIDE SEQUENCE [LARGE SCALE GENOMIC DNA]</scope>
    <source>
        <strain evidence="8">JCM 12165</strain>
    </source>
</reference>
<evidence type="ECO:0000313" key="8">
    <source>
        <dbReference type="Proteomes" id="UP001595896"/>
    </source>
</evidence>
<dbReference type="InterPro" id="IPR028161">
    <property type="entry name" value="Met8-like"/>
</dbReference>
<name>A0ABV9NTD8_9BACI</name>
<dbReference type="SUPFAM" id="SSF75615">
    <property type="entry name" value="Siroheme synthase middle domains-like"/>
    <property type="match status" value="1"/>
</dbReference>
<keyword evidence="5" id="KW-0627">Porphyrin biosynthesis</keyword>
<accession>A0ABV9NTD8</accession>